<dbReference type="Proteomes" id="UP000000719">
    <property type="component" value="Chromosome"/>
</dbReference>
<name>B8CWT2_HALOH</name>
<dbReference type="CDD" id="cd00143">
    <property type="entry name" value="PP2Cc"/>
    <property type="match status" value="1"/>
</dbReference>
<dbReference type="InterPro" id="IPR036457">
    <property type="entry name" value="PPM-type-like_dom_sf"/>
</dbReference>
<dbReference type="SMART" id="SM00332">
    <property type="entry name" value="PP2Cc"/>
    <property type="match status" value="1"/>
</dbReference>
<dbReference type="InterPro" id="IPR001932">
    <property type="entry name" value="PPM-type_phosphatase-like_dom"/>
</dbReference>
<dbReference type="PANTHER" id="PTHR47992">
    <property type="entry name" value="PROTEIN PHOSPHATASE"/>
    <property type="match status" value="1"/>
</dbReference>
<dbReference type="KEGG" id="hor:Hore_09950"/>
<dbReference type="GO" id="GO:0004722">
    <property type="term" value="F:protein serine/threonine phosphatase activity"/>
    <property type="evidence" value="ECO:0007669"/>
    <property type="project" value="InterPro"/>
</dbReference>
<keyword evidence="2" id="KW-0378">Hydrolase</keyword>
<reference evidence="2 3" key="1">
    <citation type="journal article" date="2009" name="PLoS ONE">
        <title>Genome analysis of the anaerobic thermohalophilic bacterium Halothermothrix orenii.</title>
        <authorList>
            <person name="Mavromatis K."/>
            <person name="Ivanova N."/>
            <person name="Anderson I."/>
            <person name="Lykidis A."/>
            <person name="Hooper S.D."/>
            <person name="Sun H."/>
            <person name="Kunin V."/>
            <person name="Lapidus A."/>
            <person name="Hugenholtz P."/>
            <person name="Patel B."/>
            <person name="Kyrpides N.C."/>
        </authorList>
    </citation>
    <scope>NUCLEOTIDE SEQUENCE [LARGE SCALE GENOMIC DNA]</scope>
    <source>
        <strain evidence="3">H 168 / OCM 544 / DSM 9562</strain>
    </source>
</reference>
<dbReference type="Pfam" id="PF07228">
    <property type="entry name" value="SpoIIE"/>
    <property type="match status" value="1"/>
</dbReference>
<keyword evidence="3" id="KW-1185">Reference proteome</keyword>
<feature type="domain" description="PPM-type phosphatase" evidence="1">
    <location>
        <begin position="2"/>
        <end position="235"/>
    </location>
</feature>
<dbReference type="eggNOG" id="COG0631">
    <property type="taxonomic scope" value="Bacteria"/>
</dbReference>
<dbReference type="PROSITE" id="PS51746">
    <property type="entry name" value="PPM_2"/>
    <property type="match status" value="1"/>
</dbReference>
<accession>B8CWT2</accession>
<proteinExistence type="predicted"/>
<evidence type="ECO:0000313" key="2">
    <source>
        <dbReference type="EMBL" id="ACL69751.1"/>
    </source>
</evidence>
<dbReference type="InterPro" id="IPR015655">
    <property type="entry name" value="PP2C"/>
</dbReference>
<dbReference type="Pfam" id="PF00481">
    <property type="entry name" value="PP2C"/>
    <property type="match status" value="1"/>
</dbReference>
<dbReference type="RefSeq" id="WP_012635936.1">
    <property type="nucleotide sequence ID" value="NC_011899.1"/>
</dbReference>
<dbReference type="STRING" id="373903.Hore_09950"/>
<sequence>MQYSVFSDKGKVREKNEDNYLIKLNPIPILAVADGLGGHKAGEVASKMAIDFIKEYSFDPEGELLEDLYRGFCELNKKIINSARENTSCQGMGTTLSLGIIWNNILYIGHIGDSRIYLFRENKLKQLTTDHSLVNELLQENKITKEEAYNHPQSHILTQALGTSPDLEVETKKFRLTEKDYLLLCTDGLTDMVPPDDISKVFRNENDVDGISRQLGKLALKRGGVDNITIIVCSIS</sequence>
<protein>
    <submittedName>
        <fullName evidence="2">Phosphoric monoester hydrolase</fullName>
    </submittedName>
</protein>
<gene>
    <name evidence="2" type="ordered locus">Hore_09950</name>
</gene>
<dbReference type="AlphaFoldDB" id="B8CWT2"/>
<dbReference type="SUPFAM" id="SSF81606">
    <property type="entry name" value="PP2C-like"/>
    <property type="match status" value="1"/>
</dbReference>
<dbReference type="NCBIfam" id="NF033484">
    <property type="entry name" value="Stp1_PP2C_phos"/>
    <property type="match status" value="1"/>
</dbReference>
<dbReference type="EMBL" id="CP001098">
    <property type="protein sequence ID" value="ACL69751.1"/>
    <property type="molecule type" value="Genomic_DNA"/>
</dbReference>
<dbReference type="Gene3D" id="3.60.40.10">
    <property type="entry name" value="PPM-type phosphatase domain"/>
    <property type="match status" value="1"/>
</dbReference>
<dbReference type="HOGENOM" id="CLU_034545_4_1_9"/>
<dbReference type="SMART" id="SM00331">
    <property type="entry name" value="PP2C_SIG"/>
    <property type="match status" value="1"/>
</dbReference>
<evidence type="ECO:0000313" key="3">
    <source>
        <dbReference type="Proteomes" id="UP000000719"/>
    </source>
</evidence>
<evidence type="ECO:0000259" key="1">
    <source>
        <dbReference type="PROSITE" id="PS51746"/>
    </source>
</evidence>
<organism evidence="2 3">
    <name type="scientific">Halothermothrix orenii (strain H 168 / OCM 544 / DSM 9562)</name>
    <dbReference type="NCBI Taxonomy" id="373903"/>
    <lineage>
        <taxon>Bacteria</taxon>
        <taxon>Bacillati</taxon>
        <taxon>Bacillota</taxon>
        <taxon>Clostridia</taxon>
        <taxon>Halanaerobiales</taxon>
        <taxon>Halothermotrichaceae</taxon>
        <taxon>Halothermothrix</taxon>
    </lineage>
</organism>